<dbReference type="InterPro" id="IPR000626">
    <property type="entry name" value="Ubiquitin-like_dom"/>
</dbReference>
<name>A0A3M6UGE7_POCDA</name>
<dbReference type="Gene3D" id="3.10.20.90">
    <property type="entry name" value="Phosphatidylinositol 3-kinase Catalytic Subunit, Chain A, domain 1"/>
    <property type="match status" value="1"/>
</dbReference>
<keyword evidence="3" id="KW-1185">Reference proteome</keyword>
<dbReference type="SUPFAM" id="SSF48371">
    <property type="entry name" value="ARM repeat"/>
    <property type="match status" value="1"/>
</dbReference>
<organism evidence="2 3">
    <name type="scientific">Pocillopora damicornis</name>
    <name type="common">Cauliflower coral</name>
    <name type="synonym">Millepora damicornis</name>
    <dbReference type="NCBI Taxonomy" id="46731"/>
    <lineage>
        <taxon>Eukaryota</taxon>
        <taxon>Metazoa</taxon>
        <taxon>Cnidaria</taxon>
        <taxon>Anthozoa</taxon>
        <taxon>Hexacorallia</taxon>
        <taxon>Scleractinia</taxon>
        <taxon>Astrocoeniina</taxon>
        <taxon>Pocilloporidae</taxon>
        <taxon>Pocillopora</taxon>
    </lineage>
</organism>
<dbReference type="SUPFAM" id="SSF54236">
    <property type="entry name" value="Ubiquitin-like"/>
    <property type="match status" value="1"/>
</dbReference>
<protein>
    <recommendedName>
        <fullName evidence="1">Ubiquitin-like domain-containing protein</fullName>
    </recommendedName>
</protein>
<proteinExistence type="predicted"/>
<accession>A0A3M6UGE7</accession>
<dbReference type="PROSITE" id="PS50053">
    <property type="entry name" value="UBIQUITIN_2"/>
    <property type="match status" value="1"/>
</dbReference>
<sequence>MEVNVELKCSDTRETKHLKITVNDWEGRCVKDLKKIFEEEIQVPCCDQKLSYQGRQFGNDNLFPLVKLYLREGDTVSLECISQGKLKEMKEFLKDIKDFSDFITSKNQTEILTVNELTKDDRSSRPNYDHVTQALELLSFDFFIPWKNVKSVVHRHFFVQEGGFDAFMEVLKFANKRYTLDGRLMAKKYLGECKEGDLSVLENHLKRWNDKQMGLHADCLSFLWNFSETWHDRRLLIQKGGLPYVVKALLSNPDQYLVFSEEYWQVARINETAVGCLVQYAEFPDCQQVIAQSSKIVNKLIFMLEASSQLSFPLDVTHSNIYTEYASQIAANTLFCCACSVQTPKILVENGLHKKMIDLMQQANINDLASSYYCTLFLARIRSSALVQLDSETAQSIDDLIVAFLEEYSPIDVSTWEEKHNYVWVTMIPFVSLAFSGKQYEREKSALVSKKSEKEGYSSKPHLAGSKCDIMERKVDTKVGAMVGGNQSHSGKHADSTSYSPGSWFTGTTSCPRMLGSLETQQLGLFTLEHMLNSSENRQLLDEEHLLPYLQCLCWYVGAEDGRIVKEELTKHWTPSPAPLKIICKSSLAFQHGFEAAFKI</sequence>
<evidence type="ECO:0000259" key="1">
    <source>
        <dbReference type="PROSITE" id="PS50053"/>
    </source>
</evidence>
<reference evidence="2 3" key="1">
    <citation type="journal article" date="2018" name="Sci. Rep.">
        <title>Comparative analysis of the Pocillopora damicornis genome highlights role of immune system in coral evolution.</title>
        <authorList>
            <person name="Cunning R."/>
            <person name="Bay R.A."/>
            <person name="Gillette P."/>
            <person name="Baker A.C."/>
            <person name="Traylor-Knowles N."/>
        </authorList>
    </citation>
    <scope>NUCLEOTIDE SEQUENCE [LARGE SCALE GENOMIC DNA]</scope>
    <source>
        <strain evidence="2">RSMAS</strain>
        <tissue evidence="2">Whole animal</tissue>
    </source>
</reference>
<dbReference type="Proteomes" id="UP000275408">
    <property type="component" value="Unassembled WGS sequence"/>
</dbReference>
<comment type="caution">
    <text evidence="2">The sequence shown here is derived from an EMBL/GenBank/DDBJ whole genome shotgun (WGS) entry which is preliminary data.</text>
</comment>
<dbReference type="AlphaFoldDB" id="A0A3M6UGE7"/>
<dbReference type="CDD" id="cd17039">
    <property type="entry name" value="Ubl_ubiquitin_like"/>
    <property type="match status" value="1"/>
</dbReference>
<dbReference type="InterPro" id="IPR029071">
    <property type="entry name" value="Ubiquitin-like_domsf"/>
</dbReference>
<dbReference type="Gene3D" id="1.25.10.10">
    <property type="entry name" value="Leucine-rich Repeat Variant"/>
    <property type="match status" value="1"/>
</dbReference>
<dbReference type="EMBL" id="RCHS01001596">
    <property type="protein sequence ID" value="RMX52696.1"/>
    <property type="molecule type" value="Genomic_DNA"/>
</dbReference>
<evidence type="ECO:0000313" key="2">
    <source>
        <dbReference type="EMBL" id="RMX52696.1"/>
    </source>
</evidence>
<gene>
    <name evidence="2" type="ORF">pdam_00004260</name>
</gene>
<feature type="domain" description="Ubiquitin-like" evidence="1">
    <location>
        <begin position="3"/>
        <end position="78"/>
    </location>
</feature>
<dbReference type="InterPro" id="IPR016024">
    <property type="entry name" value="ARM-type_fold"/>
</dbReference>
<dbReference type="OrthoDB" id="5948924at2759"/>
<evidence type="ECO:0000313" key="3">
    <source>
        <dbReference type="Proteomes" id="UP000275408"/>
    </source>
</evidence>
<dbReference type="InterPro" id="IPR011989">
    <property type="entry name" value="ARM-like"/>
</dbReference>
<dbReference type="OMA" id="GCLVQYA"/>